<proteinExistence type="predicted"/>
<dbReference type="GO" id="GO:0016491">
    <property type="term" value="F:oxidoreductase activity"/>
    <property type="evidence" value="ECO:0007669"/>
    <property type="project" value="InterPro"/>
</dbReference>
<dbReference type="Proteomes" id="UP000077667">
    <property type="component" value="Chromosome"/>
</dbReference>
<dbReference type="STRING" id="1176587.A8C56_03230"/>
<dbReference type="InterPro" id="IPR018713">
    <property type="entry name" value="MPAB/Lcp_cat_dom"/>
</dbReference>
<dbReference type="OrthoDB" id="6072815at2"/>
<sequence>MNVNHPRRYQINTTSFEHYWKKGAGVLLLKKLGFTPDIRNADPFKPYLFEFDREGDKVIEQLYEPIGFQRAHEVLKAYMNHQPICREHQDILDAFFKTVELDPPWLDHQKIDKGIELSQRSGVPGLLVLRDYCLMGGYESAAINKPLIYTGILKKGAAKRLTDTTVFWVNITRTGAFRKEGQGLWHVISTRLIHSFSRTGILKKTDWKIEQWGIPLNTWDMLATQLGFSLVFLTGLRRMGFNPSEEEVAGLFHLWKYIGYLLGIPLELLPENEHQAIEALYYWTMTQAPGDADSVALADALMRETMESGFPRSWFARKLMQQMHLFYNHYFLGRYSCRLLRIPKPFVRGIFRIFLWRIKRLERKMSNRKLRAKAILDGGARQLSALNIYLKYKYH</sequence>
<dbReference type="KEGG" id="nia:A8C56_03230"/>
<dbReference type="EMBL" id="CP015772">
    <property type="protein sequence ID" value="ANH80128.1"/>
    <property type="molecule type" value="Genomic_DNA"/>
</dbReference>
<feature type="domain" description="ER-bound oxygenase mpaB/mpaB'/Rubber oxygenase catalytic" evidence="1">
    <location>
        <begin position="144"/>
        <end position="356"/>
    </location>
</feature>
<keyword evidence="3" id="KW-1185">Reference proteome</keyword>
<name>A0A1A9HXI2_9BACT</name>
<accession>A0A1A9HXI2</accession>
<gene>
    <name evidence="2" type="ORF">A8C56_03230</name>
</gene>
<organism evidence="2 3">
    <name type="scientific">Niabella ginsenosidivorans</name>
    <dbReference type="NCBI Taxonomy" id="1176587"/>
    <lineage>
        <taxon>Bacteria</taxon>
        <taxon>Pseudomonadati</taxon>
        <taxon>Bacteroidota</taxon>
        <taxon>Chitinophagia</taxon>
        <taxon>Chitinophagales</taxon>
        <taxon>Chitinophagaceae</taxon>
        <taxon>Niabella</taxon>
    </lineage>
</organism>
<evidence type="ECO:0000259" key="1">
    <source>
        <dbReference type="Pfam" id="PF09995"/>
    </source>
</evidence>
<evidence type="ECO:0000313" key="2">
    <source>
        <dbReference type="EMBL" id="ANH80128.1"/>
    </source>
</evidence>
<dbReference type="InterPro" id="IPR037473">
    <property type="entry name" value="Lcp-like"/>
</dbReference>
<evidence type="ECO:0000313" key="3">
    <source>
        <dbReference type="Proteomes" id="UP000077667"/>
    </source>
</evidence>
<dbReference type="RefSeq" id="WP_067751999.1">
    <property type="nucleotide sequence ID" value="NZ_CP015772.1"/>
</dbReference>
<protein>
    <recommendedName>
        <fullName evidence="1">ER-bound oxygenase mpaB/mpaB'/Rubber oxygenase catalytic domain-containing protein</fullName>
    </recommendedName>
</protein>
<reference evidence="2 3" key="1">
    <citation type="submission" date="2016-05" db="EMBL/GenBank/DDBJ databases">
        <title>Niabella ginsenosidivorans BS26 whole genome sequencing.</title>
        <authorList>
            <person name="Im W.T."/>
            <person name="Siddiqi M.Z."/>
        </authorList>
    </citation>
    <scope>NUCLEOTIDE SEQUENCE [LARGE SCALE GENOMIC DNA]</scope>
    <source>
        <strain evidence="2 3">BS26</strain>
    </source>
</reference>
<dbReference type="AlphaFoldDB" id="A0A1A9HXI2"/>
<dbReference type="PANTHER" id="PTHR37539:SF1">
    <property type="entry name" value="ER-BOUND OXYGENASE MPAB_MPAB'_RUBBER OXYGENASE CATALYTIC DOMAIN-CONTAINING PROTEIN"/>
    <property type="match status" value="1"/>
</dbReference>
<dbReference type="Pfam" id="PF09995">
    <property type="entry name" value="MPAB_Lcp_cat"/>
    <property type="match status" value="1"/>
</dbReference>
<dbReference type="PANTHER" id="PTHR37539">
    <property type="entry name" value="SECRETED PROTEIN-RELATED"/>
    <property type="match status" value="1"/>
</dbReference>